<evidence type="ECO:0000313" key="3">
    <source>
        <dbReference type="Proteomes" id="UP000824469"/>
    </source>
</evidence>
<reference evidence="2 3" key="1">
    <citation type="journal article" date="2021" name="Nat. Plants">
        <title>The Taxus genome provides insights into paclitaxel biosynthesis.</title>
        <authorList>
            <person name="Xiong X."/>
            <person name="Gou J."/>
            <person name="Liao Q."/>
            <person name="Li Y."/>
            <person name="Zhou Q."/>
            <person name="Bi G."/>
            <person name="Li C."/>
            <person name="Du R."/>
            <person name="Wang X."/>
            <person name="Sun T."/>
            <person name="Guo L."/>
            <person name="Liang H."/>
            <person name="Lu P."/>
            <person name="Wu Y."/>
            <person name="Zhang Z."/>
            <person name="Ro D.K."/>
            <person name="Shang Y."/>
            <person name="Huang S."/>
            <person name="Yan J."/>
        </authorList>
    </citation>
    <scope>NUCLEOTIDE SEQUENCE [LARGE SCALE GENOMIC DNA]</scope>
    <source>
        <strain evidence="2">Ta-2019</strain>
    </source>
</reference>
<comment type="caution">
    <text evidence="2">The sequence shown here is derived from an EMBL/GenBank/DDBJ whole genome shotgun (WGS) entry which is preliminary data.</text>
</comment>
<gene>
    <name evidence="2" type="ORF">KI387_017983</name>
</gene>
<feature type="coiled-coil region" evidence="1">
    <location>
        <begin position="8"/>
        <end position="102"/>
    </location>
</feature>
<dbReference type="OMA" id="HLMERGQ"/>
<dbReference type="Proteomes" id="UP000824469">
    <property type="component" value="Unassembled WGS sequence"/>
</dbReference>
<evidence type="ECO:0000256" key="1">
    <source>
        <dbReference type="SAM" id="Coils"/>
    </source>
</evidence>
<sequence length="258" mass="30297">MLQADIERRKCAEHRHKLEGENKDLKEQVLTLQHLMERGQQELVALKHDIGQLKAAGEKNTETAKGKETTQVKEFQETIKNLEIKENQLKDQIEEVKTWSQLVSRSTSEQRQALEKHVKFQIKEEKDQQDKALNFIIKGLRDFGERERTDILTRDFLKDQLKWTGYIQQANRIGKGIEGGRDRHVRVVMRNIEDKQAILKSRGLLRGTHIYLDEDLTFAQQEDRKKEWEKVKKAREAGKWAQLRNGKAQISEYSTNKK</sequence>
<keyword evidence="3" id="KW-1185">Reference proteome</keyword>
<organism evidence="2 3">
    <name type="scientific">Taxus chinensis</name>
    <name type="common">Chinese yew</name>
    <name type="synonym">Taxus wallichiana var. chinensis</name>
    <dbReference type="NCBI Taxonomy" id="29808"/>
    <lineage>
        <taxon>Eukaryota</taxon>
        <taxon>Viridiplantae</taxon>
        <taxon>Streptophyta</taxon>
        <taxon>Embryophyta</taxon>
        <taxon>Tracheophyta</taxon>
        <taxon>Spermatophyta</taxon>
        <taxon>Pinopsida</taxon>
        <taxon>Pinidae</taxon>
        <taxon>Conifers II</taxon>
        <taxon>Cupressales</taxon>
        <taxon>Taxaceae</taxon>
        <taxon>Taxus</taxon>
    </lineage>
</organism>
<protein>
    <submittedName>
        <fullName evidence="2">Uncharacterized protein</fullName>
    </submittedName>
</protein>
<proteinExistence type="predicted"/>
<dbReference type="AlphaFoldDB" id="A0AA38LG98"/>
<dbReference type="EMBL" id="JAHRHJ020000003">
    <property type="protein sequence ID" value="KAH9323344.1"/>
    <property type="molecule type" value="Genomic_DNA"/>
</dbReference>
<name>A0AA38LG98_TAXCH</name>
<accession>A0AA38LG98</accession>
<evidence type="ECO:0000313" key="2">
    <source>
        <dbReference type="EMBL" id="KAH9323344.1"/>
    </source>
</evidence>
<keyword evidence="1" id="KW-0175">Coiled coil</keyword>